<reference evidence="2 3" key="1">
    <citation type="submission" date="2024-05" db="EMBL/GenBank/DDBJ databases">
        <title>Roseateles sp. 2.12 16S ribosomal RNA gene Genome sequencing and assembly.</title>
        <authorList>
            <person name="Woo H."/>
        </authorList>
    </citation>
    <scope>NUCLEOTIDE SEQUENCE [LARGE SCALE GENOMIC DNA]</scope>
    <source>
        <strain evidence="2 3">2.12</strain>
    </source>
</reference>
<comment type="caution">
    <text evidence="2">The sequence shown here is derived from an EMBL/GenBank/DDBJ whole genome shotgun (WGS) entry which is preliminary data.</text>
</comment>
<sequence length="135" mass="14068">MQLAKRLRCWMGSGLSLALLFMQLATAAYACPQLAAASAAVAMAARMPGCEGMGAGMDEDQPQLCKAHCEKDAQGRALSAVPDLQPNASAPALLMGVVTPLQPALPPLLQRMHAGAPLRPPGAPPLYLSLLILRN</sequence>
<evidence type="ECO:0000313" key="3">
    <source>
        <dbReference type="Proteomes" id="UP001462640"/>
    </source>
</evidence>
<keyword evidence="1" id="KW-0732">Signal</keyword>
<dbReference type="EMBL" id="JBDPZC010000005">
    <property type="protein sequence ID" value="MEO3713673.1"/>
    <property type="molecule type" value="Genomic_DNA"/>
</dbReference>
<gene>
    <name evidence="2" type="ORF">ABDJ40_12985</name>
</gene>
<dbReference type="Proteomes" id="UP001462640">
    <property type="component" value="Unassembled WGS sequence"/>
</dbReference>
<keyword evidence="3" id="KW-1185">Reference proteome</keyword>
<evidence type="ECO:0008006" key="4">
    <source>
        <dbReference type="Google" id="ProtNLM"/>
    </source>
</evidence>
<proteinExistence type="predicted"/>
<protein>
    <recommendedName>
        <fullName evidence="4">Copper resistance protein</fullName>
    </recommendedName>
</protein>
<dbReference type="PROSITE" id="PS51257">
    <property type="entry name" value="PROKAR_LIPOPROTEIN"/>
    <property type="match status" value="1"/>
</dbReference>
<name>A0ABV0GF28_9BURK</name>
<evidence type="ECO:0000256" key="1">
    <source>
        <dbReference type="SAM" id="SignalP"/>
    </source>
</evidence>
<organism evidence="2 3">
    <name type="scientific">Roseateles flavus</name>
    <dbReference type="NCBI Taxonomy" id="3149041"/>
    <lineage>
        <taxon>Bacteria</taxon>
        <taxon>Pseudomonadati</taxon>
        <taxon>Pseudomonadota</taxon>
        <taxon>Betaproteobacteria</taxon>
        <taxon>Burkholderiales</taxon>
        <taxon>Sphaerotilaceae</taxon>
        <taxon>Roseateles</taxon>
    </lineage>
</organism>
<evidence type="ECO:0000313" key="2">
    <source>
        <dbReference type="EMBL" id="MEO3713673.1"/>
    </source>
</evidence>
<dbReference type="RefSeq" id="WP_347610284.1">
    <property type="nucleotide sequence ID" value="NZ_JBDPZC010000005.1"/>
</dbReference>
<feature type="chain" id="PRO_5046395786" description="Copper resistance protein" evidence="1">
    <location>
        <begin position="31"/>
        <end position="135"/>
    </location>
</feature>
<accession>A0ABV0GF28</accession>
<feature type="signal peptide" evidence="1">
    <location>
        <begin position="1"/>
        <end position="30"/>
    </location>
</feature>